<evidence type="ECO:0000256" key="6">
    <source>
        <dbReference type="PIRSR" id="PIRSR015582-2"/>
    </source>
</evidence>
<evidence type="ECO:0000256" key="4">
    <source>
        <dbReference type="ARBA" id="ARBA00022842"/>
    </source>
</evidence>
<keyword evidence="3 6" id="KW-0479">Metal-binding</keyword>
<evidence type="ECO:0000313" key="8">
    <source>
        <dbReference type="EMBL" id="MBT1157155.1"/>
    </source>
</evidence>
<accession>A0A9X1D4U8</accession>
<feature type="binding site" evidence="5">
    <location>
        <position position="134"/>
    </location>
    <ligand>
        <name>substrate</name>
    </ligand>
</feature>
<dbReference type="EMBL" id="JAFLWW010000004">
    <property type="protein sequence ID" value="MBT1157155.1"/>
    <property type="molecule type" value="Genomic_DNA"/>
</dbReference>
<dbReference type="GO" id="GO:0006107">
    <property type="term" value="P:oxaloacetate metabolic process"/>
    <property type="evidence" value="ECO:0007669"/>
    <property type="project" value="TreeGrafter"/>
</dbReference>
<keyword evidence="4 6" id="KW-0460">Magnesium</keyword>
<evidence type="ECO:0000313" key="9">
    <source>
        <dbReference type="Proteomes" id="UP001138921"/>
    </source>
</evidence>
<evidence type="ECO:0000256" key="1">
    <source>
        <dbReference type="ARBA" id="ARBA00001946"/>
    </source>
</evidence>
<dbReference type="SUPFAM" id="SSF51621">
    <property type="entry name" value="Phosphoenolpyruvate/pyruvate domain"/>
    <property type="match status" value="1"/>
</dbReference>
<gene>
    <name evidence="8" type="ORF">J1C56_16285</name>
</gene>
<dbReference type="InterPro" id="IPR011206">
    <property type="entry name" value="Citrate_lyase_beta/mcl1/mcl2"/>
</dbReference>
<keyword evidence="8" id="KW-0456">Lyase</keyword>
<reference evidence="8" key="2">
    <citation type="submission" date="2021-03" db="EMBL/GenBank/DDBJ databases">
        <authorList>
            <person name="Artuso I."/>
            <person name="Turrini P."/>
            <person name="Pirolo M."/>
            <person name="Lugli G.A."/>
            <person name="Ventura M."/>
            <person name="Visca P."/>
        </authorList>
    </citation>
    <scope>NUCLEOTIDE SEQUENCE</scope>
    <source>
        <strain evidence="8">LMG 26462</strain>
    </source>
</reference>
<dbReference type="Pfam" id="PF03328">
    <property type="entry name" value="HpcH_HpaI"/>
    <property type="match status" value="1"/>
</dbReference>
<proteinExistence type="inferred from homology"/>
<dbReference type="Gene3D" id="3.20.20.60">
    <property type="entry name" value="Phosphoenolpyruvate-binding domains"/>
    <property type="match status" value="1"/>
</dbReference>
<feature type="binding site" evidence="6">
    <location>
        <position position="134"/>
    </location>
    <ligand>
        <name>Mg(2+)</name>
        <dbReference type="ChEBI" id="CHEBI:18420"/>
    </ligand>
</feature>
<reference evidence="8" key="1">
    <citation type="journal article" date="2021" name="Microorganisms">
        <title>Phylogenomic Reconstruction and Metabolic Potential of the Genus Aminobacter.</title>
        <authorList>
            <person name="Artuso I."/>
            <person name="Turrini P."/>
            <person name="Pirolo M."/>
            <person name="Lugli G.A."/>
            <person name="Ventura M."/>
            <person name="Visca P."/>
        </authorList>
    </citation>
    <scope>NUCLEOTIDE SEQUENCE</scope>
    <source>
        <strain evidence="8">LMG 26462</strain>
    </source>
</reference>
<organism evidence="8 9">
    <name type="scientific">Aminobacter anthyllidis</name>
    <dbReference type="NCBI Taxonomy" id="1035067"/>
    <lineage>
        <taxon>Bacteria</taxon>
        <taxon>Pseudomonadati</taxon>
        <taxon>Pseudomonadota</taxon>
        <taxon>Alphaproteobacteria</taxon>
        <taxon>Hyphomicrobiales</taxon>
        <taxon>Phyllobacteriaceae</taxon>
        <taxon>Aminobacter</taxon>
    </lineage>
</organism>
<dbReference type="InterPro" id="IPR005000">
    <property type="entry name" value="Aldolase/citrate-lyase_domain"/>
</dbReference>
<dbReference type="Proteomes" id="UP001138921">
    <property type="component" value="Unassembled WGS sequence"/>
</dbReference>
<dbReference type="InterPro" id="IPR040442">
    <property type="entry name" value="Pyrv_kinase-like_dom_sf"/>
</dbReference>
<name>A0A9X1D4U8_9HYPH</name>
<dbReference type="PIRSF" id="PIRSF015582">
    <property type="entry name" value="Cit_lyase_B"/>
    <property type="match status" value="1"/>
</dbReference>
<dbReference type="GO" id="GO:0016829">
    <property type="term" value="F:lyase activity"/>
    <property type="evidence" value="ECO:0007669"/>
    <property type="project" value="UniProtKB-KW"/>
</dbReference>
<dbReference type="RefSeq" id="WP_214391089.1">
    <property type="nucleotide sequence ID" value="NZ_JAFLWW010000004.1"/>
</dbReference>
<dbReference type="PANTHER" id="PTHR32308:SF0">
    <property type="entry name" value="HPCH_HPAI ALDOLASE_CITRATE LYASE DOMAIN-CONTAINING PROTEIN"/>
    <property type="match status" value="1"/>
</dbReference>
<protein>
    <submittedName>
        <fullName evidence="8">CoA ester lyase</fullName>
    </submittedName>
</protein>
<keyword evidence="9" id="KW-1185">Reference proteome</keyword>
<feature type="domain" description="HpcH/HpaI aldolase/citrate lyase" evidence="7">
    <location>
        <begin position="23"/>
        <end position="231"/>
    </location>
</feature>
<comment type="similarity">
    <text evidence="2">Belongs to the HpcH/HpaI aldolase family.</text>
</comment>
<evidence type="ECO:0000256" key="3">
    <source>
        <dbReference type="ARBA" id="ARBA00022723"/>
    </source>
</evidence>
<evidence type="ECO:0000256" key="2">
    <source>
        <dbReference type="ARBA" id="ARBA00005568"/>
    </source>
</evidence>
<evidence type="ECO:0000259" key="7">
    <source>
        <dbReference type="Pfam" id="PF03328"/>
    </source>
</evidence>
<dbReference type="InterPro" id="IPR015813">
    <property type="entry name" value="Pyrv/PenolPyrv_kinase-like_dom"/>
</dbReference>
<evidence type="ECO:0000256" key="5">
    <source>
        <dbReference type="PIRSR" id="PIRSR015582-1"/>
    </source>
</evidence>
<comment type="caution">
    <text evidence="8">The sequence shown here is derived from an EMBL/GenBank/DDBJ whole genome shotgun (WGS) entry which is preliminary data.</text>
</comment>
<comment type="cofactor">
    <cofactor evidence="1">
        <name>Mg(2+)</name>
        <dbReference type="ChEBI" id="CHEBI:18420"/>
    </cofactor>
</comment>
<dbReference type="PANTHER" id="PTHR32308">
    <property type="entry name" value="LYASE BETA SUBUNIT, PUTATIVE (AFU_ORTHOLOGUE AFUA_4G13030)-RELATED"/>
    <property type="match status" value="1"/>
</dbReference>
<dbReference type="GO" id="GO:0000287">
    <property type="term" value="F:magnesium ion binding"/>
    <property type="evidence" value="ECO:0007669"/>
    <property type="project" value="TreeGrafter"/>
</dbReference>
<feature type="binding site" evidence="5">
    <location>
        <position position="71"/>
    </location>
    <ligand>
        <name>substrate</name>
    </ligand>
</feature>
<feature type="binding site" evidence="6">
    <location>
        <position position="161"/>
    </location>
    <ligand>
        <name>Mg(2+)</name>
        <dbReference type="ChEBI" id="CHEBI:18420"/>
    </ligand>
</feature>
<sequence length="290" mass="31822">MAVRKRSLRRSKLVVKGGEWHALVAASASDADIVHLELEAGFPPEMRPQALENTRRALDELDWSNKEAWVRFRPIDNPQTREELACILGGRPHLVYCAKVKSARDIVILDHAVTQCEEQLGIQSGSTEIGAVIERVEALANVKAIANASPRMGAIMFGANDMALDFGYRRTGIVGIDHETLYIRSRMVLAGRLANIDILDAAYMRDDLEGGEADAAFSARMGFTGKTAISARHIAGIHRAFLPTEKELVWAREIVAAASNPDPDKRRFDNELVGAADIARANMLVGRASR</sequence>
<dbReference type="AlphaFoldDB" id="A0A9X1D4U8"/>